<dbReference type="Proteomes" id="UP000242414">
    <property type="component" value="Unassembled WGS sequence"/>
</dbReference>
<protein>
    <recommendedName>
        <fullName evidence="4">HypA-like protein</fullName>
    </recommendedName>
</protein>
<reference evidence="3" key="1">
    <citation type="journal article" date="2016" name="Proc. Natl. Acad. Sci. U.S.A.">
        <title>Lipid metabolic changes in an early divergent fungus govern the establishment of a mutualistic symbiosis with endobacteria.</title>
        <authorList>
            <person name="Lastovetsky O.A."/>
            <person name="Gaspar M.L."/>
            <person name="Mondo S.J."/>
            <person name="LaButti K.M."/>
            <person name="Sandor L."/>
            <person name="Grigoriev I.V."/>
            <person name="Henry S.A."/>
            <person name="Pawlowska T.E."/>
        </authorList>
    </citation>
    <scope>NUCLEOTIDE SEQUENCE [LARGE SCALE GENOMIC DNA]</scope>
    <source>
        <strain evidence="3">ATCC 52814</strain>
    </source>
</reference>
<accession>A0A1X0RDI7</accession>
<keyword evidence="1" id="KW-0560">Oxidoreductase</keyword>
<name>A0A1X0RDI7_RHIZD</name>
<dbReference type="OrthoDB" id="10004862at2759"/>
<evidence type="ECO:0008006" key="4">
    <source>
        <dbReference type="Google" id="ProtNLM"/>
    </source>
</evidence>
<dbReference type="EMBL" id="KV921869">
    <property type="protein sequence ID" value="ORE10100.1"/>
    <property type="molecule type" value="Genomic_DNA"/>
</dbReference>
<proteinExistence type="predicted"/>
<feature type="compositionally biased region" description="Basic and acidic residues" evidence="2">
    <location>
        <begin position="236"/>
        <end position="253"/>
    </location>
</feature>
<dbReference type="AlphaFoldDB" id="A0A1X0RDI7"/>
<evidence type="ECO:0000313" key="3">
    <source>
        <dbReference type="EMBL" id="ORE10100.1"/>
    </source>
</evidence>
<feature type="region of interest" description="Disordered" evidence="2">
    <location>
        <begin position="236"/>
        <end position="255"/>
    </location>
</feature>
<dbReference type="PANTHER" id="PTHR35870">
    <property type="entry name" value="PROTEIN, PUTATIVE (AFU_ORTHOLOGUE AFUA_5G03330)-RELATED"/>
    <property type="match status" value="1"/>
</dbReference>
<gene>
    <name evidence="3" type="ORF">BCV72DRAFT_39419</name>
</gene>
<dbReference type="Pfam" id="PF14027">
    <property type="entry name" value="Questin_oxidase"/>
    <property type="match status" value="1"/>
</dbReference>
<dbReference type="InterPro" id="IPR025337">
    <property type="entry name" value="Questin_oxidase-like"/>
</dbReference>
<sequence length="488" mass="55077">MSSYKPVMPINPERFTITVPGTDSVSQLSTEQLLEKNHTEFDIFMNKKKFHNHLSHHILAAYSLGASKDKLEQIYEKEAKIQRSRLPVEFKITRENYKEYAGNGSASTAFIDFFRSEIEKFGMIDTVRRWVFHGDFLARTVGGAFHPLIHIGYGLEFNIPGLVAEGLAMAACTGSEHTALVPTLPQLQTGSIVPAQAQVYAENASSTARGYMAQFIDQLSTQLSTSLGIQDKARYGDADRAANDSSHGRREPTQVDIHTYIRDSPLVQIFNKIREDPAFDNLLPFEEQTKRSRLFSNKDATDRIKHYIYQWKLEENTRDVQAKFKELHLSAALLAGSTAVRDSHPGVLKVDFFLMHALTSSEFLHQFISKITPSESVLLLRGHLASCILEYIVCGRPELNVKGLLNYQSPLDKETRNNQWTLVLDRALDAKEVHVIKMVRSCAVGQMINGPYQSADLNKVWLQAAKMAIDTNGDWEHEGVGFDEVWKK</sequence>
<organism evidence="3">
    <name type="scientific">Rhizopus microsporus var. microsporus</name>
    <dbReference type="NCBI Taxonomy" id="86635"/>
    <lineage>
        <taxon>Eukaryota</taxon>
        <taxon>Fungi</taxon>
        <taxon>Fungi incertae sedis</taxon>
        <taxon>Mucoromycota</taxon>
        <taxon>Mucoromycotina</taxon>
        <taxon>Mucoromycetes</taxon>
        <taxon>Mucorales</taxon>
        <taxon>Mucorineae</taxon>
        <taxon>Rhizopodaceae</taxon>
        <taxon>Rhizopus</taxon>
    </lineage>
</organism>
<dbReference type="VEuPathDB" id="FungiDB:BCV72DRAFT_39419"/>
<dbReference type="GO" id="GO:0016491">
    <property type="term" value="F:oxidoreductase activity"/>
    <property type="evidence" value="ECO:0007669"/>
    <property type="project" value="UniProtKB-KW"/>
</dbReference>
<evidence type="ECO:0000256" key="2">
    <source>
        <dbReference type="SAM" id="MobiDB-lite"/>
    </source>
</evidence>
<evidence type="ECO:0000256" key="1">
    <source>
        <dbReference type="ARBA" id="ARBA00023002"/>
    </source>
</evidence>
<dbReference type="PANTHER" id="PTHR35870:SF1">
    <property type="entry name" value="PROTEIN, PUTATIVE (AFU_ORTHOLOGUE AFUA_5G03330)-RELATED"/>
    <property type="match status" value="1"/>
</dbReference>